<dbReference type="KEGG" id="sgn:SGRA_3207"/>
<dbReference type="GO" id="GO:0003677">
    <property type="term" value="F:DNA binding"/>
    <property type="evidence" value="ECO:0007669"/>
    <property type="project" value="InterPro"/>
</dbReference>
<evidence type="ECO:0000259" key="1">
    <source>
        <dbReference type="PROSITE" id="PS50043"/>
    </source>
</evidence>
<reference evidence="2 3" key="1">
    <citation type="journal article" date="2012" name="Stand. Genomic Sci.">
        <title>Complete genome sequencing and analysis of Saprospira grandis str. Lewin, a predatory marine bacterium.</title>
        <authorList>
            <person name="Saw J.H."/>
            <person name="Yuryev A."/>
            <person name="Kanbe M."/>
            <person name="Hou S."/>
            <person name="Young A.G."/>
            <person name="Aizawa S."/>
            <person name="Alam M."/>
        </authorList>
    </citation>
    <scope>NUCLEOTIDE SEQUENCE [LARGE SCALE GENOMIC DNA]</scope>
    <source>
        <strain evidence="2 3">Lewin</strain>
    </source>
</reference>
<dbReference type="Pfam" id="PF00196">
    <property type="entry name" value="GerE"/>
    <property type="match status" value="1"/>
</dbReference>
<dbReference type="InterPro" id="IPR036388">
    <property type="entry name" value="WH-like_DNA-bd_sf"/>
</dbReference>
<dbReference type="Proteomes" id="UP000007519">
    <property type="component" value="Chromosome"/>
</dbReference>
<dbReference type="STRING" id="984262.SGRA_3207"/>
<dbReference type="AlphaFoldDB" id="H6L0X9"/>
<dbReference type="PROSITE" id="PS50043">
    <property type="entry name" value="HTH_LUXR_2"/>
    <property type="match status" value="1"/>
</dbReference>
<dbReference type="Gene3D" id="1.10.10.10">
    <property type="entry name" value="Winged helix-like DNA-binding domain superfamily/Winged helix DNA-binding domain"/>
    <property type="match status" value="1"/>
</dbReference>
<sequence length="239" mass="28540">MNIKQHTEQEQQLLLELQTWSLSRDLERLSHYFDGMPGPLSVAVMHARRFDFAYVNESFRQFYGVAEEEDLVSFGRERFLSFVEPSSLAHYLRLQRWRDWKKELNPYQLLVKMSSVWTKEYQLRLASHQPSQDGNWLFSLSVPVNEAGIWSQRLKRQLRISSLQLRYYEHYRRLSPRELEVLAHWGEGKSMQQMASLLRCSSETVKQHLSNLRAKLPFSSFHEYMRFIQAFEIYPKITG</sequence>
<dbReference type="HOGENOM" id="CLU_1160424_0_0_10"/>
<dbReference type="PRINTS" id="PR00038">
    <property type="entry name" value="HTHLUXR"/>
</dbReference>
<dbReference type="GO" id="GO:0006355">
    <property type="term" value="P:regulation of DNA-templated transcription"/>
    <property type="evidence" value="ECO:0007669"/>
    <property type="project" value="InterPro"/>
</dbReference>
<dbReference type="SMART" id="SM00421">
    <property type="entry name" value="HTH_LUXR"/>
    <property type="match status" value="1"/>
</dbReference>
<evidence type="ECO:0000313" key="2">
    <source>
        <dbReference type="EMBL" id="AFC25935.1"/>
    </source>
</evidence>
<dbReference type="RefSeq" id="WP_015693532.1">
    <property type="nucleotide sequence ID" value="NC_016940.1"/>
</dbReference>
<dbReference type="InterPro" id="IPR016032">
    <property type="entry name" value="Sig_transdc_resp-reg_C-effctor"/>
</dbReference>
<dbReference type="SUPFAM" id="SSF46894">
    <property type="entry name" value="C-terminal effector domain of the bipartite response regulators"/>
    <property type="match status" value="1"/>
</dbReference>
<keyword evidence="3" id="KW-1185">Reference proteome</keyword>
<feature type="domain" description="HTH luxR-type" evidence="1">
    <location>
        <begin position="167"/>
        <end position="231"/>
    </location>
</feature>
<dbReference type="EMBL" id="CP002831">
    <property type="protein sequence ID" value="AFC25935.1"/>
    <property type="molecule type" value="Genomic_DNA"/>
</dbReference>
<dbReference type="CDD" id="cd06170">
    <property type="entry name" value="LuxR_C_like"/>
    <property type="match status" value="1"/>
</dbReference>
<protein>
    <submittedName>
        <fullName evidence="2">Transcriptional regulator, LuxR family protein</fullName>
    </submittedName>
</protein>
<dbReference type="OrthoDB" id="1013073at2"/>
<name>H6L0X9_SAPGL</name>
<evidence type="ECO:0000313" key="3">
    <source>
        <dbReference type="Proteomes" id="UP000007519"/>
    </source>
</evidence>
<accession>H6L0X9</accession>
<dbReference type="eggNOG" id="COG2771">
    <property type="taxonomic scope" value="Bacteria"/>
</dbReference>
<proteinExistence type="predicted"/>
<gene>
    <name evidence="2" type="ordered locus">SGRA_3207</name>
</gene>
<dbReference type="InterPro" id="IPR000792">
    <property type="entry name" value="Tscrpt_reg_LuxR_C"/>
</dbReference>
<organism evidence="2 3">
    <name type="scientific">Saprospira grandis (strain Lewin)</name>
    <dbReference type="NCBI Taxonomy" id="984262"/>
    <lineage>
        <taxon>Bacteria</taxon>
        <taxon>Pseudomonadati</taxon>
        <taxon>Bacteroidota</taxon>
        <taxon>Saprospiria</taxon>
        <taxon>Saprospirales</taxon>
        <taxon>Saprospiraceae</taxon>
        <taxon>Saprospira</taxon>
    </lineage>
</organism>